<dbReference type="EMBL" id="CAUYUJ010020493">
    <property type="protein sequence ID" value="CAK0898632.1"/>
    <property type="molecule type" value="Genomic_DNA"/>
</dbReference>
<protein>
    <submittedName>
        <fullName evidence="1">Uncharacterized protein</fullName>
    </submittedName>
</protein>
<sequence length="99" mass="10588">MSIYIQDLNITGAWLRGKQSFFSVTEFGGKVGMGKTAWAKYEKASVQIAQGRTANGARYLNVFTKGLANTGYLVGGLLGIVDHAAAPLPGPQRKKTLTL</sequence>
<evidence type="ECO:0000313" key="1">
    <source>
        <dbReference type="EMBL" id="CAK0898632.1"/>
    </source>
</evidence>
<proteinExistence type="predicted"/>
<dbReference type="Proteomes" id="UP001189429">
    <property type="component" value="Unassembled WGS sequence"/>
</dbReference>
<name>A0ABN9XG24_9DINO</name>
<accession>A0ABN9XG24</accession>
<comment type="caution">
    <text evidence="1">The sequence shown here is derived from an EMBL/GenBank/DDBJ whole genome shotgun (WGS) entry which is preliminary data.</text>
</comment>
<gene>
    <name evidence="1" type="ORF">PCOR1329_LOCUS76395</name>
</gene>
<organism evidence="1 2">
    <name type="scientific">Prorocentrum cordatum</name>
    <dbReference type="NCBI Taxonomy" id="2364126"/>
    <lineage>
        <taxon>Eukaryota</taxon>
        <taxon>Sar</taxon>
        <taxon>Alveolata</taxon>
        <taxon>Dinophyceae</taxon>
        <taxon>Prorocentrales</taxon>
        <taxon>Prorocentraceae</taxon>
        <taxon>Prorocentrum</taxon>
    </lineage>
</organism>
<reference evidence="1" key="1">
    <citation type="submission" date="2023-10" db="EMBL/GenBank/DDBJ databases">
        <authorList>
            <person name="Chen Y."/>
            <person name="Shah S."/>
            <person name="Dougan E. K."/>
            <person name="Thang M."/>
            <person name="Chan C."/>
        </authorList>
    </citation>
    <scope>NUCLEOTIDE SEQUENCE [LARGE SCALE GENOMIC DNA]</scope>
</reference>
<keyword evidence="2" id="KW-1185">Reference proteome</keyword>
<evidence type="ECO:0000313" key="2">
    <source>
        <dbReference type="Proteomes" id="UP001189429"/>
    </source>
</evidence>